<protein>
    <recommendedName>
        <fullName evidence="6">Probable sugar-binding periplasmic protein</fullName>
    </recommendedName>
</protein>
<keyword evidence="3" id="KW-0813">Transport</keyword>
<evidence type="ECO:0000256" key="4">
    <source>
        <dbReference type="ARBA" id="ARBA00022729"/>
    </source>
</evidence>
<proteinExistence type="inferred from homology"/>
<comment type="function">
    <text evidence="5">Part of a binding-protein-dependent transport system for a sugar.</text>
</comment>
<accession>A0ABV1W177</accession>
<comment type="similarity">
    <text evidence="2">Belongs to the bacterial solute-binding protein 1 family.</text>
</comment>
<feature type="chain" id="PRO_5047064959" description="Probable sugar-binding periplasmic protein" evidence="7">
    <location>
        <begin position="28"/>
        <end position="448"/>
    </location>
</feature>
<comment type="caution">
    <text evidence="8">The sequence shown here is derived from an EMBL/GenBank/DDBJ whole genome shotgun (WGS) entry which is preliminary data.</text>
</comment>
<dbReference type="Gene3D" id="3.40.190.10">
    <property type="entry name" value="Periplasmic binding protein-like II"/>
    <property type="match status" value="2"/>
</dbReference>
<evidence type="ECO:0000256" key="3">
    <source>
        <dbReference type="ARBA" id="ARBA00022448"/>
    </source>
</evidence>
<dbReference type="Pfam" id="PF01547">
    <property type="entry name" value="SBP_bac_1"/>
    <property type="match status" value="1"/>
</dbReference>
<evidence type="ECO:0000256" key="6">
    <source>
        <dbReference type="ARBA" id="ARBA00049753"/>
    </source>
</evidence>
<evidence type="ECO:0000256" key="2">
    <source>
        <dbReference type="ARBA" id="ARBA00008520"/>
    </source>
</evidence>
<dbReference type="PANTHER" id="PTHR43649:SF28">
    <property type="entry name" value="BINDING PROTEIN COMPONENT OF ABC SUGAR TRANSPORTER-RELATED"/>
    <property type="match status" value="1"/>
</dbReference>
<dbReference type="Proteomes" id="UP001458415">
    <property type="component" value="Unassembled WGS sequence"/>
</dbReference>
<organism evidence="8 9">
    <name type="scientific">Streptomyces carpinensis</name>
    <dbReference type="NCBI Taxonomy" id="66369"/>
    <lineage>
        <taxon>Bacteria</taxon>
        <taxon>Bacillati</taxon>
        <taxon>Actinomycetota</taxon>
        <taxon>Actinomycetes</taxon>
        <taxon>Kitasatosporales</taxon>
        <taxon>Streptomycetaceae</taxon>
        <taxon>Streptomyces</taxon>
    </lineage>
</organism>
<dbReference type="CDD" id="cd14748">
    <property type="entry name" value="PBP2_UgpB"/>
    <property type="match status" value="1"/>
</dbReference>
<dbReference type="PANTHER" id="PTHR43649">
    <property type="entry name" value="ARABINOSE-BINDING PROTEIN-RELATED"/>
    <property type="match status" value="1"/>
</dbReference>
<dbReference type="PROSITE" id="PS51257">
    <property type="entry name" value="PROKAR_LIPOPROTEIN"/>
    <property type="match status" value="1"/>
</dbReference>
<dbReference type="InterPro" id="IPR050490">
    <property type="entry name" value="Bact_solute-bd_prot1"/>
</dbReference>
<dbReference type="SUPFAM" id="SSF53850">
    <property type="entry name" value="Periplasmic binding protein-like II"/>
    <property type="match status" value="1"/>
</dbReference>
<evidence type="ECO:0000256" key="5">
    <source>
        <dbReference type="ARBA" id="ARBA00049629"/>
    </source>
</evidence>
<reference evidence="8 9" key="1">
    <citation type="submission" date="2024-06" db="EMBL/GenBank/DDBJ databases">
        <title>The Natural Products Discovery Center: Release of the First 8490 Sequenced Strains for Exploring Actinobacteria Biosynthetic Diversity.</title>
        <authorList>
            <person name="Kalkreuter E."/>
            <person name="Kautsar S.A."/>
            <person name="Yang D."/>
            <person name="Bader C.D."/>
            <person name="Teijaro C.N."/>
            <person name="Fluegel L."/>
            <person name="Davis C.M."/>
            <person name="Simpson J.R."/>
            <person name="Lauterbach L."/>
            <person name="Steele A.D."/>
            <person name="Gui C."/>
            <person name="Meng S."/>
            <person name="Li G."/>
            <person name="Viehrig K."/>
            <person name="Ye F."/>
            <person name="Su P."/>
            <person name="Kiefer A.F."/>
            <person name="Nichols A."/>
            <person name="Cepeda A.J."/>
            <person name="Yan W."/>
            <person name="Fan B."/>
            <person name="Jiang Y."/>
            <person name="Adhikari A."/>
            <person name="Zheng C.-J."/>
            <person name="Schuster L."/>
            <person name="Cowan T.M."/>
            <person name="Smanski M.J."/>
            <person name="Chevrette M.G."/>
            <person name="De Carvalho L.P.S."/>
            <person name="Shen B."/>
        </authorList>
    </citation>
    <scope>NUCLEOTIDE SEQUENCE [LARGE SCALE GENOMIC DNA]</scope>
    <source>
        <strain evidence="8 9">NPDC000634</strain>
    </source>
</reference>
<evidence type="ECO:0000313" key="9">
    <source>
        <dbReference type="Proteomes" id="UP001458415"/>
    </source>
</evidence>
<keyword evidence="9" id="KW-1185">Reference proteome</keyword>
<evidence type="ECO:0000256" key="1">
    <source>
        <dbReference type="ARBA" id="ARBA00004196"/>
    </source>
</evidence>
<sequence length="448" mass="48534">MPEVPRKARKASLALAATASLALLATACTGQSDSGANDDASKETTINFWHAWSAPNEVKAVKSLIAGFEKAHPNIHVNAVGNMTDDKMNQALRTGGDKAPDVISSFTTNNVGKFCSSGALVDLNPFFEKSGVDPEKTFPKAMNEYTQFDGNRCTVPLLGDAYGLYYNKTAFAKAGIKAPPKTWSEFEADAKKLTIPDGDGYKQLGFMPDYHGWESTTEHYFAQFSPTYFDASGKSNLAKDPAFEKGFTLQKKLVDELGGFQKLEKYRATLGDEWGPKHPFHTGQVAMQLDGEWRLGMATDAKPAFDIGVAPLPVPDDQVSQYGKGYITGTIAGIAATSHKQNAAWEFVKYITTDTDAVVGFANDIHNVPSTLAALKSPKLKYDPRFKTFLDIAADPDSTTTPASINGGQYLVTIQQFGYDYESGKEKDLKAGLAKAAKQIDTDIAQAK</sequence>
<dbReference type="InterPro" id="IPR006059">
    <property type="entry name" value="SBP"/>
</dbReference>
<gene>
    <name evidence="8" type="ORF">ABT317_13215</name>
</gene>
<comment type="subcellular location">
    <subcellularLocation>
        <location evidence="1">Cell envelope</location>
    </subcellularLocation>
</comment>
<dbReference type="EMBL" id="JBEPCU010000177">
    <property type="protein sequence ID" value="MER6977949.1"/>
    <property type="molecule type" value="Genomic_DNA"/>
</dbReference>
<keyword evidence="4 7" id="KW-0732">Signal</keyword>
<feature type="signal peptide" evidence="7">
    <location>
        <begin position="1"/>
        <end position="27"/>
    </location>
</feature>
<evidence type="ECO:0000256" key="7">
    <source>
        <dbReference type="SAM" id="SignalP"/>
    </source>
</evidence>
<name>A0ABV1W177_9ACTN</name>
<dbReference type="RefSeq" id="WP_086728727.1">
    <property type="nucleotide sequence ID" value="NZ_MUBM01000262.1"/>
</dbReference>
<evidence type="ECO:0000313" key="8">
    <source>
        <dbReference type="EMBL" id="MER6977949.1"/>
    </source>
</evidence>